<sequence length="80" mass="8894">KDDSRLIEDISYIGREAEIYYQNMFSSGSVNIHDSIFVGIEKIIIDEQNDFLSGNPSASKIYQAINELNPDSASEGDGFT</sequence>
<evidence type="ECO:0000313" key="2">
    <source>
        <dbReference type="Proteomes" id="UP001314170"/>
    </source>
</evidence>
<accession>A0AAV1RHS3</accession>
<protein>
    <submittedName>
        <fullName evidence="1">Uncharacterized protein</fullName>
    </submittedName>
</protein>
<proteinExistence type="predicted"/>
<organism evidence="1 2">
    <name type="scientific">Dovyalis caffra</name>
    <dbReference type="NCBI Taxonomy" id="77055"/>
    <lineage>
        <taxon>Eukaryota</taxon>
        <taxon>Viridiplantae</taxon>
        <taxon>Streptophyta</taxon>
        <taxon>Embryophyta</taxon>
        <taxon>Tracheophyta</taxon>
        <taxon>Spermatophyta</taxon>
        <taxon>Magnoliopsida</taxon>
        <taxon>eudicotyledons</taxon>
        <taxon>Gunneridae</taxon>
        <taxon>Pentapetalae</taxon>
        <taxon>rosids</taxon>
        <taxon>fabids</taxon>
        <taxon>Malpighiales</taxon>
        <taxon>Salicaceae</taxon>
        <taxon>Flacourtieae</taxon>
        <taxon>Dovyalis</taxon>
    </lineage>
</organism>
<name>A0AAV1RHS3_9ROSI</name>
<dbReference type="Proteomes" id="UP001314170">
    <property type="component" value="Unassembled WGS sequence"/>
</dbReference>
<gene>
    <name evidence="1" type="ORF">DCAF_LOCUS10323</name>
</gene>
<dbReference type="EMBL" id="CAWUPB010000957">
    <property type="protein sequence ID" value="CAK7335325.1"/>
    <property type="molecule type" value="Genomic_DNA"/>
</dbReference>
<reference evidence="1 2" key="1">
    <citation type="submission" date="2024-01" db="EMBL/GenBank/DDBJ databases">
        <authorList>
            <person name="Waweru B."/>
        </authorList>
    </citation>
    <scope>NUCLEOTIDE SEQUENCE [LARGE SCALE GENOMIC DNA]</scope>
</reference>
<evidence type="ECO:0000313" key="1">
    <source>
        <dbReference type="EMBL" id="CAK7335325.1"/>
    </source>
</evidence>
<keyword evidence="2" id="KW-1185">Reference proteome</keyword>
<feature type="non-terminal residue" evidence="1">
    <location>
        <position position="1"/>
    </location>
</feature>
<comment type="caution">
    <text evidence="1">The sequence shown here is derived from an EMBL/GenBank/DDBJ whole genome shotgun (WGS) entry which is preliminary data.</text>
</comment>
<dbReference type="AlphaFoldDB" id="A0AAV1RHS3"/>